<dbReference type="Proteomes" id="UP000199459">
    <property type="component" value="Unassembled WGS sequence"/>
</dbReference>
<dbReference type="AlphaFoldDB" id="A0A1H8HFY6"/>
<protein>
    <submittedName>
        <fullName evidence="1">Uncharacterized protein</fullName>
    </submittedName>
</protein>
<evidence type="ECO:0000313" key="1">
    <source>
        <dbReference type="EMBL" id="SEN54909.1"/>
    </source>
</evidence>
<organism evidence="1 2">
    <name type="scientific">Nitrosomonas marina</name>
    <dbReference type="NCBI Taxonomy" id="917"/>
    <lineage>
        <taxon>Bacteria</taxon>
        <taxon>Pseudomonadati</taxon>
        <taxon>Pseudomonadota</taxon>
        <taxon>Betaproteobacteria</taxon>
        <taxon>Nitrosomonadales</taxon>
        <taxon>Nitrosomonadaceae</taxon>
        <taxon>Nitrosomonas</taxon>
    </lineage>
</organism>
<name>A0A1H8HFY6_9PROT</name>
<accession>A0A1H8HFY6</accession>
<dbReference type="RefSeq" id="WP_090633984.1">
    <property type="nucleotide sequence ID" value="NZ_FOCP01000023.1"/>
</dbReference>
<proteinExistence type="predicted"/>
<dbReference type="EMBL" id="FOCP01000023">
    <property type="protein sequence ID" value="SEN54909.1"/>
    <property type="molecule type" value="Genomic_DNA"/>
</dbReference>
<gene>
    <name evidence="1" type="ORF">SAMN05216325_12337</name>
</gene>
<dbReference type="OrthoDB" id="8546879at2"/>
<evidence type="ECO:0000313" key="2">
    <source>
        <dbReference type="Proteomes" id="UP000199459"/>
    </source>
</evidence>
<sequence>MKTGKLIVLISFFTILILDISMNSFASAHNDEDCLGHDILARQYESMASDMQDRIKEQMEILEVLNRKPHFSFFEANGRNLKNYVANKIRGCESAATAYLDKAAYHQTMASQDLMSDHAAEAEQTGHH</sequence>
<reference evidence="1 2" key="1">
    <citation type="submission" date="2016-10" db="EMBL/GenBank/DDBJ databases">
        <authorList>
            <person name="de Groot N.N."/>
        </authorList>
    </citation>
    <scope>NUCLEOTIDE SEQUENCE [LARGE SCALE GENOMIC DNA]</scope>
    <source>
        <strain evidence="1 2">Nm22</strain>
    </source>
</reference>